<evidence type="ECO:0000256" key="6">
    <source>
        <dbReference type="ARBA" id="ARBA00022583"/>
    </source>
</evidence>
<dbReference type="HOGENOM" id="CLU_061221_3_1_1"/>
<dbReference type="InterPro" id="IPR016635">
    <property type="entry name" value="AP_complex_ssu"/>
</dbReference>
<dbReference type="InterPro" id="IPR011012">
    <property type="entry name" value="Longin-like_dom_sf"/>
</dbReference>
<name>A4S839_OSTLU</name>
<evidence type="ECO:0000256" key="9">
    <source>
        <dbReference type="ARBA" id="ARBA00023176"/>
    </source>
</evidence>
<dbReference type="InterPro" id="IPR022775">
    <property type="entry name" value="AP_mu_sigma_su"/>
</dbReference>
<dbReference type="SUPFAM" id="SSF64356">
    <property type="entry name" value="SNARE-like"/>
    <property type="match status" value="1"/>
</dbReference>
<dbReference type="RefSeq" id="XP_001421694.1">
    <property type="nucleotide sequence ID" value="XM_001421657.1"/>
</dbReference>
<dbReference type="PIRSF" id="PIRSF015588">
    <property type="entry name" value="AP_complex_sigma"/>
    <property type="match status" value="1"/>
</dbReference>
<keyword evidence="13" id="KW-1185">Reference proteome</keyword>
<dbReference type="eggNOG" id="KOG0935">
    <property type="taxonomic scope" value="Eukaryota"/>
</dbReference>
<dbReference type="InterPro" id="IPR027156">
    <property type="entry name" value="APS2"/>
</dbReference>
<evidence type="ECO:0000256" key="3">
    <source>
        <dbReference type="ARBA" id="ARBA00006972"/>
    </source>
</evidence>
<evidence type="ECO:0000313" key="12">
    <source>
        <dbReference type="EMBL" id="ABO99987.1"/>
    </source>
</evidence>
<dbReference type="GO" id="GO:0030122">
    <property type="term" value="C:AP-2 adaptor complex"/>
    <property type="evidence" value="ECO:0007669"/>
    <property type="project" value="InterPro"/>
</dbReference>
<proteinExistence type="inferred from homology"/>
<dbReference type="PANTHER" id="PTHR11753">
    <property type="entry name" value="ADAPTOR COMPLEXES SMALL SUBUNIT FAMILY"/>
    <property type="match status" value="1"/>
</dbReference>
<organism evidence="12 13">
    <name type="scientific">Ostreococcus lucimarinus (strain CCE9901)</name>
    <dbReference type="NCBI Taxonomy" id="436017"/>
    <lineage>
        <taxon>Eukaryota</taxon>
        <taxon>Viridiplantae</taxon>
        <taxon>Chlorophyta</taxon>
        <taxon>Mamiellophyceae</taxon>
        <taxon>Mamiellales</taxon>
        <taxon>Bathycoccaceae</taxon>
        <taxon>Ostreococcus</taxon>
    </lineage>
</organism>
<keyword evidence="4 10" id="KW-0813">Transport</keyword>
<evidence type="ECO:0000256" key="1">
    <source>
        <dbReference type="ARBA" id="ARBA00004236"/>
    </source>
</evidence>
<dbReference type="STRING" id="436017.A4S839"/>
<dbReference type="FunFam" id="3.30.450.60:FF:000004">
    <property type="entry name" value="AP complex subunit sigma"/>
    <property type="match status" value="1"/>
</dbReference>
<dbReference type="EMBL" id="CP000595">
    <property type="protein sequence ID" value="ABO99987.1"/>
    <property type="molecule type" value="Genomic_DNA"/>
</dbReference>
<dbReference type="CDD" id="cd14833">
    <property type="entry name" value="AP2_sigma"/>
    <property type="match status" value="1"/>
</dbReference>
<dbReference type="Gene3D" id="3.30.450.60">
    <property type="match status" value="1"/>
</dbReference>
<comment type="subcellular location">
    <subcellularLocation>
        <location evidence="1">Cell membrane</location>
    </subcellularLocation>
    <subcellularLocation>
        <location evidence="2">Membrane</location>
        <location evidence="2">Coated pit</location>
        <topology evidence="2">Peripheral membrane protein</topology>
        <orientation evidence="2">Cytoplasmic side</orientation>
    </subcellularLocation>
</comment>
<evidence type="ECO:0000259" key="11">
    <source>
        <dbReference type="Pfam" id="PF01217"/>
    </source>
</evidence>
<dbReference type="Pfam" id="PF01217">
    <property type="entry name" value="Clat_adaptor_s"/>
    <property type="match status" value="1"/>
</dbReference>
<dbReference type="OMA" id="QSNFVEY"/>
<dbReference type="GO" id="GO:0006886">
    <property type="term" value="P:intracellular protein transport"/>
    <property type="evidence" value="ECO:0007669"/>
    <property type="project" value="UniProtKB-UniRule"/>
</dbReference>
<dbReference type="KEGG" id="olu:OSTLU_40610"/>
<evidence type="ECO:0000256" key="2">
    <source>
        <dbReference type="ARBA" id="ARBA00004277"/>
    </source>
</evidence>
<dbReference type="Gramene" id="ABO99987">
    <property type="protein sequence ID" value="ABO99987"/>
    <property type="gene ID" value="OSTLU_40610"/>
</dbReference>
<keyword evidence="7 10" id="KW-0653">Protein transport</keyword>
<sequence length="143" mass="17164">MIRFILLQNRQGKTRLAKYYVPFADDEKRKLESEVHRLVVNRDPKHTNFVEFRNYKVIYRRYAGLFFSLCVDLNDNELTHLESIHLFVEMLDHFFANVCELDLVFNFQKVYLLVDEFLLGGEVQDTSKRAIMERLAELERIKD</sequence>
<dbReference type="Proteomes" id="UP000001568">
    <property type="component" value="Chromosome 15"/>
</dbReference>
<accession>A4S839</accession>
<evidence type="ECO:0000256" key="4">
    <source>
        <dbReference type="ARBA" id="ARBA00022448"/>
    </source>
</evidence>
<evidence type="ECO:0000313" key="13">
    <source>
        <dbReference type="Proteomes" id="UP000001568"/>
    </source>
</evidence>
<dbReference type="GO" id="GO:0035615">
    <property type="term" value="F:clathrin adaptor activity"/>
    <property type="evidence" value="ECO:0007669"/>
    <property type="project" value="InterPro"/>
</dbReference>
<evidence type="ECO:0000256" key="7">
    <source>
        <dbReference type="ARBA" id="ARBA00022927"/>
    </source>
</evidence>
<protein>
    <recommendedName>
        <fullName evidence="10">AP complex subunit sigma</fullName>
    </recommendedName>
</protein>
<keyword evidence="9" id="KW-0168">Coated pit</keyword>
<dbReference type="GeneID" id="5005599"/>
<dbReference type="OrthoDB" id="371463at2759"/>
<gene>
    <name evidence="12" type="ORF">OSTLU_40610</name>
</gene>
<dbReference type="AlphaFoldDB" id="A4S839"/>
<keyword evidence="8 10" id="KW-0472">Membrane</keyword>
<feature type="domain" description="AP complex mu/sigma subunit" evidence="11">
    <location>
        <begin position="1"/>
        <end position="140"/>
    </location>
</feature>
<evidence type="ECO:0000256" key="8">
    <source>
        <dbReference type="ARBA" id="ARBA00023136"/>
    </source>
</evidence>
<dbReference type="GO" id="GO:0072583">
    <property type="term" value="P:clathrin-dependent endocytosis"/>
    <property type="evidence" value="ECO:0007669"/>
    <property type="project" value="InterPro"/>
</dbReference>
<keyword evidence="6" id="KW-0254">Endocytosis</keyword>
<keyword evidence="5" id="KW-1003">Cell membrane</keyword>
<evidence type="ECO:0000256" key="10">
    <source>
        <dbReference type="PIRNR" id="PIRNR015588"/>
    </source>
</evidence>
<comment type="similarity">
    <text evidence="3 10">Belongs to the adaptor complexes small subunit family.</text>
</comment>
<reference evidence="12 13" key="1">
    <citation type="journal article" date="2007" name="Proc. Natl. Acad. Sci. U.S.A.">
        <title>The tiny eukaryote Ostreococcus provides genomic insights into the paradox of plankton speciation.</title>
        <authorList>
            <person name="Palenik B."/>
            <person name="Grimwood J."/>
            <person name="Aerts A."/>
            <person name="Rouze P."/>
            <person name="Salamov A."/>
            <person name="Putnam N."/>
            <person name="Dupont C."/>
            <person name="Jorgensen R."/>
            <person name="Derelle E."/>
            <person name="Rombauts S."/>
            <person name="Zhou K."/>
            <person name="Otillar R."/>
            <person name="Merchant S.S."/>
            <person name="Podell S."/>
            <person name="Gaasterland T."/>
            <person name="Napoli C."/>
            <person name="Gendler K."/>
            <person name="Manuell A."/>
            <person name="Tai V."/>
            <person name="Vallon O."/>
            <person name="Piganeau G."/>
            <person name="Jancek S."/>
            <person name="Heijde M."/>
            <person name="Jabbari K."/>
            <person name="Bowler C."/>
            <person name="Lohr M."/>
            <person name="Robbens S."/>
            <person name="Werner G."/>
            <person name="Dubchak I."/>
            <person name="Pazour G.J."/>
            <person name="Ren Q."/>
            <person name="Paulsen I."/>
            <person name="Delwiche C."/>
            <person name="Schmutz J."/>
            <person name="Rokhsar D."/>
            <person name="Van de Peer Y."/>
            <person name="Moreau H."/>
            <person name="Grigoriev I.V."/>
        </authorList>
    </citation>
    <scope>NUCLEOTIDE SEQUENCE [LARGE SCALE GENOMIC DNA]</scope>
    <source>
        <strain evidence="12 13">CCE9901</strain>
    </source>
</reference>
<evidence type="ECO:0000256" key="5">
    <source>
        <dbReference type="ARBA" id="ARBA00022475"/>
    </source>
</evidence>